<evidence type="ECO:0000313" key="3">
    <source>
        <dbReference type="Proteomes" id="UP001212821"/>
    </source>
</evidence>
<dbReference type="EMBL" id="CP115450">
    <property type="protein sequence ID" value="WBP89903.1"/>
    <property type="molecule type" value="Genomic_DNA"/>
</dbReference>
<gene>
    <name evidence="2" type="ORF">O1G21_31380</name>
</gene>
<name>A0ABY7QB58_9ACTN</name>
<sequence length="319" mass="34302">MTSRKGRARRNSDCTAGGPRPALRAPHRPHRPRRVEGAEQAFVIGVLTNAADFAQARDWGVSDAPDHERYLADTAELLADALERFETVRARMFHPRDFEEFCLLHGLDPAEPAARDRYLVNPPLQTQLLAYQGEELAGDFVPRLVRARENGLTLCHADLLLDGGLLGTAGPAEPDEEHARWVRAAYQRGSEVFRRMLVGAGAGVYELRLRVDAPGGPLTAAARVLQWEDGVVRINDEELELVCAVLCAGLALELPAVAVLHGSQGSAASCGARGGAADEHFLPAAWAWSSSGPDWAPAARPVRLDGVAAQPGYSLGTAC</sequence>
<evidence type="ECO:0000313" key="2">
    <source>
        <dbReference type="EMBL" id="WBP89903.1"/>
    </source>
</evidence>
<feature type="region of interest" description="Disordered" evidence="1">
    <location>
        <begin position="1"/>
        <end position="34"/>
    </location>
</feature>
<protein>
    <submittedName>
        <fullName evidence="2">Uncharacterized protein</fullName>
    </submittedName>
</protein>
<reference evidence="3" key="1">
    <citation type="submission" date="2022-12" db="EMBL/GenBank/DDBJ databases">
        <authorList>
            <person name="Mo P."/>
        </authorList>
    </citation>
    <scope>NUCLEOTIDE SEQUENCE [LARGE SCALE GENOMIC DNA]</scope>
    <source>
        <strain evidence="3">HUAS 3-15</strain>
    </source>
</reference>
<organism evidence="2 3">
    <name type="scientific">Kitasatospora cathayae</name>
    <dbReference type="NCBI Taxonomy" id="3004092"/>
    <lineage>
        <taxon>Bacteria</taxon>
        <taxon>Bacillati</taxon>
        <taxon>Actinomycetota</taxon>
        <taxon>Actinomycetes</taxon>
        <taxon>Kitasatosporales</taxon>
        <taxon>Streptomycetaceae</taxon>
        <taxon>Kitasatospora</taxon>
    </lineage>
</organism>
<accession>A0ABY7QB58</accession>
<dbReference type="Proteomes" id="UP001212821">
    <property type="component" value="Chromosome"/>
</dbReference>
<evidence type="ECO:0000256" key="1">
    <source>
        <dbReference type="SAM" id="MobiDB-lite"/>
    </source>
</evidence>
<keyword evidence="3" id="KW-1185">Reference proteome</keyword>
<dbReference type="RefSeq" id="WP_270148395.1">
    <property type="nucleotide sequence ID" value="NZ_CP115450.1"/>
</dbReference>
<proteinExistence type="predicted"/>